<dbReference type="Pfam" id="PF05593">
    <property type="entry name" value="RHS_repeat"/>
    <property type="match status" value="1"/>
</dbReference>
<dbReference type="PANTHER" id="PTHR32305">
    <property type="match status" value="1"/>
</dbReference>
<evidence type="ECO:0000313" key="3">
    <source>
        <dbReference type="EMBL" id="SNS91960.1"/>
    </source>
</evidence>
<dbReference type="PANTHER" id="PTHR32305:SF17">
    <property type="entry name" value="TRNA NUCLEASE WAPA"/>
    <property type="match status" value="1"/>
</dbReference>
<keyword evidence="4" id="KW-1185">Reference proteome</keyword>
<evidence type="ECO:0000256" key="2">
    <source>
        <dbReference type="SAM" id="SignalP"/>
    </source>
</evidence>
<dbReference type="InterPro" id="IPR031325">
    <property type="entry name" value="RHS_repeat"/>
</dbReference>
<dbReference type="Gene3D" id="2.180.10.10">
    <property type="entry name" value="RHS repeat-associated core"/>
    <property type="match status" value="1"/>
</dbReference>
<dbReference type="InterPro" id="IPR050708">
    <property type="entry name" value="T6SS_VgrG/RHS"/>
</dbReference>
<gene>
    <name evidence="3" type="ORF">SAMN06264365_12876</name>
</gene>
<feature type="compositionally biased region" description="Polar residues" evidence="1">
    <location>
        <begin position="1705"/>
        <end position="1715"/>
    </location>
</feature>
<feature type="chain" id="PRO_5012557209" evidence="2">
    <location>
        <begin position="45"/>
        <end position="1776"/>
    </location>
</feature>
<evidence type="ECO:0000313" key="4">
    <source>
        <dbReference type="Proteomes" id="UP000198415"/>
    </source>
</evidence>
<dbReference type="EMBL" id="FZNR01000028">
    <property type="protein sequence ID" value="SNS91960.1"/>
    <property type="molecule type" value="Genomic_DNA"/>
</dbReference>
<proteinExistence type="predicted"/>
<feature type="region of interest" description="Disordered" evidence="1">
    <location>
        <begin position="1671"/>
        <end position="1776"/>
    </location>
</feature>
<feature type="signal peptide" evidence="2">
    <location>
        <begin position="1"/>
        <end position="44"/>
    </location>
</feature>
<protein>
    <submittedName>
        <fullName evidence="3">YD repeat-containing protein</fullName>
    </submittedName>
</protein>
<dbReference type="NCBIfam" id="TIGR01643">
    <property type="entry name" value="YD_repeat_2x"/>
    <property type="match status" value="3"/>
</dbReference>
<evidence type="ECO:0000256" key="1">
    <source>
        <dbReference type="SAM" id="MobiDB-lite"/>
    </source>
</evidence>
<feature type="region of interest" description="Disordered" evidence="1">
    <location>
        <begin position="66"/>
        <end position="87"/>
    </location>
</feature>
<dbReference type="Proteomes" id="UP000198415">
    <property type="component" value="Unassembled WGS sequence"/>
</dbReference>
<name>A0A239IE93_9ACTN</name>
<dbReference type="InterPro" id="IPR006530">
    <property type="entry name" value="YD"/>
</dbReference>
<keyword evidence="2" id="KW-0732">Signal</keyword>
<reference evidence="3 4" key="1">
    <citation type="submission" date="2017-06" db="EMBL/GenBank/DDBJ databases">
        <authorList>
            <person name="Kim H.J."/>
            <person name="Triplett B.A."/>
        </authorList>
    </citation>
    <scope>NUCLEOTIDE SEQUENCE [LARGE SCALE GENOMIC DNA]</scope>
    <source>
        <strain evidence="3 4">DSM 43151</strain>
    </source>
</reference>
<accession>A0A239IE93</accession>
<organism evidence="3 4">
    <name type="scientific">Actinoplanes regularis</name>
    <dbReference type="NCBI Taxonomy" id="52697"/>
    <lineage>
        <taxon>Bacteria</taxon>
        <taxon>Bacillati</taxon>
        <taxon>Actinomycetota</taxon>
        <taxon>Actinomycetes</taxon>
        <taxon>Micromonosporales</taxon>
        <taxon>Micromonosporaceae</taxon>
        <taxon>Actinoplanes</taxon>
    </lineage>
</organism>
<sequence length="1776" mass="191091">MSSPVPAGLPPARRSLFKQRTVQLAASLVVALFLSLAETPEASAAPKPHSPPSAKPVPEVPVKAVKTAPAAKAGQPAPASKRPAPSWPKAAGEIIDVPAAGVPAAQAEVLPVRVGQPARSAAARSAQPGPTRVQAEVLDRKATDRAGVRGVLLRLNRADGVKTAGSTRVTLDYKSFATAYGADWSSRLRLVTLPECALTTPGKEGCAATPLESDNDLSARTVSADVAVSNMSTLVAATAAASGPAGDYSASTLSPSSTWSAGGNAGGFTWSYSMRTPPALGGPVPNVGLSYSSQSVDGRHAASNSQPSWAGEGFDVAAGGFVERRYHSCAEDMNGSANNDKKTGDLCWETDNATVSLAGHAGELIYNATEKRWHLRGDDGSRVERKTGATNGDNDGEYWVLTTTNGVQYWFGVNRLPGWTAGKPVTNSALTAPVFGNDPSEPCHATAFADSDCVQAWRWNLDYVVDPSGNSMSYWYQKETNKYGRNLKADDAASYDRESWLERIDYGTRKISGTDSVHNTLAPMRVDFAVANRCLSDCDTHNATKWPDVPWDQSCTGDKCEDDFSPTFWTTKRLAAVTTQVRDGSEYRNVDRWTLTHTFPDPGDGTRAGLWLSKLSHAGLVGGTATVPDVEFTPVQMPNRVDRIGDHSAAMNWMRVSRIRTESGGSVSVVYSAQDCEADGPKPDPATNTRRCYPVRWVPEGYEEPVTDWFNKYVVTSIYESDNTGGAPPSGSPRVVYKYDYYDGAAWHYADDDGMTKKKFKTWSDYRGYGRVGVTVGDPGEQTYTETRYFRGMNGDRLNADGGTKPVSVDGIADEDWFAGMTHESTTFNGPGGAVLSRELATPWASAATATRTLNGDTVSARFVGTGTKATHVTLDGGRGERVTKTVTTFDAYGMPVTVENLGVDGVDGDEQCTRNDYTPRNTTAWLMDRVHRVQSYAVKCSAATGTLTEDKVLGETRTLYDNQAFEATPAKGLVTQSQASTAWNSGAPTFAVLGKTTYDAHGRPVSVTDELGYATTTTYTPATDGPVTSTLTKNPLLHETTATLEPAWGVATSSVDANDKRTDSVYDPLGRVTAVWKPGRVKGTHTPDAKYRYELNTDAASVVESSALNSKGEYNTIYDLFDGSLRKRQTQVKSPAGGRVINEIFYDSAGRQVLTFGSYHTTGDPGGTLLTATDRAFVANQNRTVYDGAGRVVANVFQPYGSERWRTTTAYGGDRTDVTPPAGGTATSAVLDGRGHTVEMRQYHGAVPTPYTPNSWDATTYSFNRRGLQDKVTDVLGNDWTYEYDFRGRAIEVDDPDRGITTYTYDNAGDVLTTTDARGKKIAFEYDSLRRKRAAYDKVAGGVLRAQWIYDTVAKGQLSQSTRFVGSAPYQVKVLDYTDSYQPGNTQIIIPDSETGLGGTYNYNNTYNLDGSVKSTSIPDTNTGLQPETLSFGYDEFGHPTTLDSLYGSQNLSYIAGADYNALGELDQIDRHTGAGGHVFTAYTRDEATGRLTGIRTDRDQVAPFILSDITYQYDPAGNITSSADAAPGQAESQCFTYDYLRRLTQAWTPTSGDCSGTRSATELGGPAPYWHSWEFDKIGNRTKEVVHSSSGDAVTDYTYPTSGATAVRPHAVSSMSGARTGSYTYDAIGNTLTRPTSSGAQTFTWDAEGHLETATDSTGQTSYIYDATATASSSEIPPDAPSTSRGRRFATPPARRRRAASVITASPARSSPRATHPGSSGWPATTRAPRPCPSTPRRSRRPSATRPRTERLAAPRGHGRTPRVSSAERTTRPA</sequence>
<feature type="compositionally biased region" description="Low complexity" evidence="1">
    <location>
        <begin position="66"/>
        <end position="79"/>
    </location>
</feature>
<dbReference type="RefSeq" id="WP_244911629.1">
    <property type="nucleotide sequence ID" value="NZ_FZNR01000028.1"/>
</dbReference>